<evidence type="ECO:0008006" key="12">
    <source>
        <dbReference type="Google" id="ProtNLM"/>
    </source>
</evidence>
<comment type="subcellular location">
    <subcellularLocation>
        <location evidence="1">Cell membrane</location>
        <topology evidence="1">Multi-pass membrane protein</topology>
    </subcellularLocation>
</comment>
<feature type="transmembrane region" description="Helical" evidence="7">
    <location>
        <begin position="357"/>
        <end position="377"/>
    </location>
</feature>
<dbReference type="AlphaFoldDB" id="A0A2U3QIE6"/>
<keyword evidence="6 7" id="KW-0472">Membrane</keyword>
<accession>A0A2U3QIE6</accession>
<evidence type="ECO:0000256" key="3">
    <source>
        <dbReference type="ARBA" id="ARBA00022475"/>
    </source>
</evidence>
<protein>
    <recommendedName>
        <fullName evidence="12">ABC3 transporter permease protein domain-containing protein</fullName>
    </recommendedName>
</protein>
<evidence type="ECO:0000313" key="11">
    <source>
        <dbReference type="Proteomes" id="UP000245125"/>
    </source>
</evidence>
<keyword evidence="11" id="KW-1185">Reference proteome</keyword>
<evidence type="ECO:0000313" key="10">
    <source>
        <dbReference type="EMBL" id="SPQ01173.1"/>
    </source>
</evidence>
<keyword evidence="4 7" id="KW-0812">Transmembrane</keyword>
<evidence type="ECO:0000256" key="7">
    <source>
        <dbReference type="SAM" id="Phobius"/>
    </source>
</evidence>
<feature type="transmembrane region" description="Helical" evidence="7">
    <location>
        <begin position="313"/>
        <end position="336"/>
    </location>
</feature>
<reference evidence="11" key="1">
    <citation type="submission" date="2018-03" db="EMBL/GenBank/DDBJ databases">
        <authorList>
            <person name="Zecchin S."/>
        </authorList>
    </citation>
    <scope>NUCLEOTIDE SEQUENCE [LARGE SCALE GENOMIC DNA]</scope>
</reference>
<dbReference type="InterPro" id="IPR051447">
    <property type="entry name" value="Lipoprotein-release_system"/>
</dbReference>
<dbReference type="Pfam" id="PF12704">
    <property type="entry name" value="MacB_PCD"/>
    <property type="match status" value="1"/>
</dbReference>
<dbReference type="InterPro" id="IPR003838">
    <property type="entry name" value="ABC3_permease_C"/>
</dbReference>
<feature type="domain" description="MacB-like periplasmic core" evidence="9">
    <location>
        <begin position="25"/>
        <end position="225"/>
    </location>
</feature>
<evidence type="ECO:0000259" key="9">
    <source>
        <dbReference type="Pfam" id="PF12704"/>
    </source>
</evidence>
<organism evidence="10 11">
    <name type="scientific">Candidatus Sulfobium mesophilum</name>
    <dbReference type="NCBI Taxonomy" id="2016548"/>
    <lineage>
        <taxon>Bacteria</taxon>
        <taxon>Pseudomonadati</taxon>
        <taxon>Nitrospirota</taxon>
        <taxon>Nitrospiria</taxon>
        <taxon>Nitrospirales</taxon>
        <taxon>Nitrospiraceae</taxon>
        <taxon>Candidatus Sulfobium</taxon>
    </lineage>
</organism>
<evidence type="ECO:0000256" key="5">
    <source>
        <dbReference type="ARBA" id="ARBA00022989"/>
    </source>
</evidence>
<dbReference type="PANTHER" id="PTHR30489">
    <property type="entry name" value="LIPOPROTEIN-RELEASING SYSTEM TRANSMEMBRANE PROTEIN LOLE"/>
    <property type="match status" value="1"/>
</dbReference>
<evidence type="ECO:0000256" key="6">
    <source>
        <dbReference type="ARBA" id="ARBA00023136"/>
    </source>
</evidence>
<dbReference type="OrthoDB" id="8522929at2"/>
<evidence type="ECO:0000259" key="8">
    <source>
        <dbReference type="Pfam" id="PF02687"/>
    </source>
</evidence>
<dbReference type="Proteomes" id="UP000245125">
    <property type="component" value="Unassembled WGS sequence"/>
</dbReference>
<dbReference type="GO" id="GO:0044874">
    <property type="term" value="P:lipoprotein localization to outer membrane"/>
    <property type="evidence" value="ECO:0007669"/>
    <property type="project" value="TreeGrafter"/>
</dbReference>
<evidence type="ECO:0000256" key="2">
    <source>
        <dbReference type="ARBA" id="ARBA00005236"/>
    </source>
</evidence>
<sequence length="390" mass="42912">MSLNSHINVLDFTLQSLLRRKFKNLGILLVFTLIVFITGSILFLSYSFKQEAMLILKGSPELIVQKMSGGRHELIPVKISKYIAGIPGVSSVEPHYWGYYYDALIKANYTVVAASTPLSRNNRMLLGRLPEKDETGVVALGREVAKARFVDLGGTVALLSSAGELLDFEVVGIFEAESELLTADLVVIGLPDVIKLFRIPDGLATDLAVSVSNETEAPVIAAKIRTEFPDTRPILKNEIIRTYDAVFGWRSGLIVTLFAGALVAFIILAWDKASGLSAEEKKEIGILKAIGWETSDILEMKFWEGLAISLSSFLLGVILAYIHVYLFGASFFAPALKGWSVIYPDFRLVPFIDPYQIAMLMSLTVIPYIASTIIPSWKAAITDPDEVMRG</sequence>
<feature type="transmembrane region" description="Helical" evidence="7">
    <location>
        <begin position="251"/>
        <end position="270"/>
    </location>
</feature>
<evidence type="ECO:0000256" key="1">
    <source>
        <dbReference type="ARBA" id="ARBA00004651"/>
    </source>
</evidence>
<dbReference type="EMBL" id="OUUY01000092">
    <property type="protein sequence ID" value="SPQ01173.1"/>
    <property type="molecule type" value="Genomic_DNA"/>
</dbReference>
<gene>
    <name evidence="10" type="ORF">NBG4_450020</name>
</gene>
<dbReference type="GO" id="GO:0098797">
    <property type="term" value="C:plasma membrane protein complex"/>
    <property type="evidence" value="ECO:0007669"/>
    <property type="project" value="TreeGrafter"/>
</dbReference>
<keyword evidence="3" id="KW-1003">Cell membrane</keyword>
<evidence type="ECO:0000256" key="4">
    <source>
        <dbReference type="ARBA" id="ARBA00022692"/>
    </source>
</evidence>
<feature type="domain" description="ABC3 transporter permease C-terminal" evidence="8">
    <location>
        <begin position="260"/>
        <end position="381"/>
    </location>
</feature>
<dbReference type="InterPro" id="IPR025857">
    <property type="entry name" value="MacB_PCD"/>
</dbReference>
<name>A0A2U3QIE6_9BACT</name>
<comment type="similarity">
    <text evidence="2">Belongs to the ABC-4 integral membrane protein family. LolC/E subfamily.</text>
</comment>
<keyword evidence="5 7" id="KW-1133">Transmembrane helix</keyword>
<dbReference type="Pfam" id="PF02687">
    <property type="entry name" value="FtsX"/>
    <property type="match status" value="1"/>
</dbReference>
<feature type="transmembrane region" description="Helical" evidence="7">
    <location>
        <begin position="25"/>
        <end position="48"/>
    </location>
</feature>
<dbReference type="PANTHER" id="PTHR30489:SF0">
    <property type="entry name" value="LIPOPROTEIN-RELEASING SYSTEM TRANSMEMBRANE PROTEIN LOLE"/>
    <property type="match status" value="1"/>
</dbReference>
<proteinExistence type="inferred from homology"/>